<accession>A0A1I5LSM3</accession>
<name>A0A1I5LSM3_9GAMM</name>
<dbReference type="PANTHER" id="PTHR30126">
    <property type="entry name" value="HTH-TYPE TRANSCRIPTIONAL REGULATOR"/>
    <property type="match status" value="1"/>
</dbReference>
<dbReference type="SUPFAM" id="SSF53850">
    <property type="entry name" value="Periplasmic binding protein-like II"/>
    <property type="match status" value="1"/>
</dbReference>
<dbReference type="Pfam" id="PF00126">
    <property type="entry name" value="HTH_1"/>
    <property type="match status" value="1"/>
</dbReference>
<evidence type="ECO:0000256" key="2">
    <source>
        <dbReference type="ARBA" id="ARBA00023015"/>
    </source>
</evidence>
<dbReference type="STRING" id="1121869.SAMN03084138_01053"/>
<evidence type="ECO:0000313" key="6">
    <source>
        <dbReference type="EMBL" id="SFP00245.1"/>
    </source>
</evidence>
<dbReference type="AlphaFoldDB" id="A0A1I5LSM3"/>
<dbReference type="PRINTS" id="PR00039">
    <property type="entry name" value="HTHLYSR"/>
</dbReference>
<organism evidence="6 7">
    <name type="scientific">Enterovibrio norvegicus DSM 15893</name>
    <dbReference type="NCBI Taxonomy" id="1121869"/>
    <lineage>
        <taxon>Bacteria</taxon>
        <taxon>Pseudomonadati</taxon>
        <taxon>Pseudomonadota</taxon>
        <taxon>Gammaproteobacteria</taxon>
        <taxon>Vibrionales</taxon>
        <taxon>Vibrionaceae</taxon>
        <taxon>Enterovibrio</taxon>
    </lineage>
</organism>
<evidence type="ECO:0000256" key="1">
    <source>
        <dbReference type="ARBA" id="ARBA00009437"/>
    </source>
</evidence>
<dbReference type="Gene3D" id="1.10.10.10">
    <property type="entry name" value="Winged helix-like DNA-binding domain superfamily/Winged helix DNA-binding domain"/>
    <property type="match status" value="1"/>
</dbReference>
<sequence>MNLESKWLEDFLALAETRNFSAAAVRRNVTQPAFSRRIRMLERSVGAELVDRGQTPIALTESGRVFRVTARTLMNQIAESVGQISALNNSDGRIVRLASAHSLALNLTLAIQTELLTQVEMPMLSVEAMNVDEAVDALKEGECDILFAFDNEHMKLPPFEHIPVGVAELLPVCCKREDGTPRFSLTRKTVLMNDDEALPTPWLAYSPTSYMGRQTESVRHEVNIEPVFLSSMVDMLKAQALMGNGVAWLPDFSVQKELEEGALVVIGEPYLIRDVAYFAYRYQARLHPSGEKVWKALKSLSNAET</sequence>
<dbReference type="Proteomes" id="UP000182692">
    <property type="component" value="Unassembled WGS sequence"/>
</dbReference>
<dbReference type="EMBL" id="FOWR01000006">
    <property type="protein sequence ID" value="SFP00245.1"/>
    <property type="molecule type" value="Genomic_DNA"/>
</dbReference>
<keyword evidence="4" id="KW-0804">Transcription</keyword>
<protein>
    <submittedName>
        <fullName evidence="6">DNA-binding transcriptional regulator, LysR family</fullName>
    </submittedName>
</protein>
<reference evidence="6 7" key="1">
    <citation type="submission" date="2016-10" db="EMBL/GenBank/DDBJ databases">
        <authorList>
            <person name="de Groot N.N."/>
        </authorList>
    </citation>
    <scope>NUCLEOTIDE SEQUENCE [LARGE SCALE GENOMIC DNA]</scope>
    <source>
        <strain evidence="6 7">DSM 15893</strain>
    </source>
</reference>
<dbReference type="OrthoDB" id="6971749at2"/>
<evidence type="ECO:0000256" key="4">
    <source>
        <dbReference type="ARBA" id="ARBA00023163"/>
    </source>
</evidence>
<gene>
    <name evidence="6" type="ORF">SAMN03084138_01053</name>
</gene>
<feature type="domain" description="HTH lysR-type" evidence="5">
    <location>
        <begin position="1"/>
        <end position="60"/>
    </location>
</feature>
<proteinExistence type="inferred from homology"/>
<comment type="similarity">
    <text evidence="1">Belongs to the LysR transcriptional regulatory family.</text>
</comment>
<dbReference type="InterPro" id="IPR000847">
    <property type="entry name" value="LysR_HTH_N"/>
</dbReference>
<evidence type="ECO:0000256" key="3">
    <source>
        <dbReference type="ARBA" id="ARBA00023125"/>
    </source>
</evidence>
<dbReference type="Pfam" id="PF03466">
    <property type="entry name" value="LysR_substrate"/>
    <property type="match status" value="1"/>
</dbReference>
<dbReference type="GO" id="GO:0003700">
    <property type="term" value="F:DNA-binding transcription factor activity"/>
    <property type="evidence" value="ECO:0007669"/>
    <property type="project" value="InterPro"/>
</dbReference>
<dbReference type="SUPFAM" id="SSF46785">
    <property type="entry name" value="Winged helix' DNA-binding domain"/>
    <property type="match status" value="1"/>
</dbReference>
<keyword evidence="2" id="KW-0805">Transcription regulation</keyword>
<dbReference type="InterPro" id="IPR036388">
    <property type="entry name" value="WH-like_DNA-bd_sf"/>
</dbReference>
<dbReference type="InterPro" id="IPR036390">
    <property type="entry name" value="WH_DNA-bd_sf"/>
</dbReference>
<dbReference type="GeneID" id="35872360"/>
<dbReference type="RefSeq" id="WP_017010746.1">
    <property type="nucleotide sequence ID" value="NZ_FOWR01000006.1"/>
</dbReference>
<dbReference type="Gene3D" id="3.40.190.10">
    <property type="entry name" value="Periplasmic binding protein-like II"/>
    <property type="match status" value="2"/>
</dbReference>
<evidence type="ECO:0000313" key="7">
    <source>
        <dbReference type="Proteomes" id="UP000182692"/>
    </source>
</evidence>
<dbReference type="InterPro" id="IPR005119">
    <property type="entry name" value="LysR_subst-bd"/>
</dbReference>
<evidence type="ECO:0000259" key="5">
    <source>
        <dbReference type="PROSITE" id="PS50931"/>
    </source>
</evidence>
<keyword evidence="3 6" id="KW-0238">DNA-binding</keyword>
<dbReference type="PANTHER" id="PTHR30126:SF2">
    <property type="entry name" value="HTH-TYPE TRANSCRIPTIONAL REGULATOR YJIE"/>
    <property type="match status" value="1"/>
</dbReference>
<dbReference type="GO" id="GO:0000976">
    <property type="term" value="F:transcription cis-regulatory region binding"/>
    <property type="evidence" value="ECO:0007669"/>
    <property type="project" value="TreeGrafter"/>
</dbReference>
<dbReference type="PROSITE" id="PS50931">
    <property type="entry name" value="HTH_LYSR"/>
    <property type="match status" value="1"/>
</dbReference>